<reference evidence="1 2" key="2">
    <citation type="journal article" date="2022" name="Mol. Ecol. Resour.">
        <title>The genomes of chicory, endive, great burdock and yacon provide insights into Asteraceae paleo-polyploidization history and plant inulin production.</title>
        <authorList>
            <person name="Fan W."/>
            <person name="Wang S."/>
            <person name="Wang H."/>
            <person name="Wang A."/>
            <person name="Jiang F."/>
            <person name="Liu H."/>
            <person name="Zhao H."/>
            <person name="Xu D."/>
            <person name="Zhang Y."/>
        </authorList>
    </citation>
    <scope>NUCLEOTIDE SEQUENCE [LARGE SCALE GENOMIC DNA]</scope>
    <source>
        <strain evidence="2">cv. Punajuju</strain>
        <tissue evidence="1">Leaves</tissue>
    </source>
</reference>
<name>A0ACB9BL77_CICIN</name>
<proteinExistence type="predicted"/>
<organism evidence="1 2">
    <name type="scientific">Cichorium intybus</name>
    <name type="common">Chicory</name>
    <dbReference type="NCBI Taxonomy" id="13427"/>
    <lineage>
        <taxon>Eukaryota</taxon>
        <taxon>Viridiplantae</taxon>
        <taxon>Streptophyta</taxon>
        <taxon>Embryophyta</taxon>
        <taxon>Tracheophyta</taxon>
        <taxon>Spermatophyta</taxon>
        <taxon>Magnoliopsida</taxon>
        <taxon>eudicotyledons</taxon>
        <taxon>Gunneridae</taxon>
        <taxon>Pentapetalae</taxon>
        <taxon>asterids</taxon>
        <taxon>campanulids</taxon>
        <taxon>Asterales</taxon>
        <taxon>Asteraceae</taxon>
        <taxon>Cichorioideae</taxon>
        <taxon>Cichorieae</taxon>
        <taxon>Cichoriinae</taxon>
        <taxon>Cichorium</taxon>
    </lineage>
</organism>
<evidence type="ECO:0000313" key="2">
    <source>
        <dbReference type="Proteomes" id="UP001055811"/>
    </source>
</evidence>
<reference evidence="2" key="1">
    <citation type="journal article" date="2022" name="Mol. Ecol. Resour.">
        <title>The genomes of chicory, endive, great burdock and yacon provide insights into Asteraceae palaeo-polyploidization history and plant inulin production.</title>
        <authorList>
            <person name="Fan W."/>
            <person name="Wang S."/>
            <person name="Wang H."/>
            <person name="Wang A."/>
            <person name="Jiang F."/>
            <person name="Liu H."/>
            <person name="Zhao H."/>
            <person name="Xu D."/>
            <person name="Zhang Y."/>
        </authorList>
    </citation>
    <scope>NUCLEOTIDE SEQUENCE [LARGE SCALE GENOMIC DNA]</scope>
    <source>
        <strain evidence="2">cv. Punajuju</strain>
    </source>
</reference>
<accession>A0ACB9BL77</accession>
<dbReference type="EMBL" id="CM042014">
    <property type="protein sequence ID" value="KAI3722780.1"/>
    <property type="molecule type" value="Genomic_DNA"/>
</dbReference>
<keyword evidence="2" id="KW-1185">Reference proteome</keyword>
<sequence length="493" mass="55194">MRVHSFSIPLVVLFAYFLVPFILHFPHAIAATAFGGGGGGHGVTVPVSDGPTVRKEERWPLEFSEFGEVSAVKISDGQNGCYHLHFITMDPNSLFLPVHLYSQMLFYVNSGSGTLNWINVEEDDDKLQTAKLQRGDIYRLPPQTVFYLQNDFVSNNPQKLGIYAIFSDSNNELQNGKFAKAYASIQDLLLGFDDKVLQSALSVPEEVIEELREGRQSLIVQGQSETYTSMWEVGSRAMIRAFLGTNNHGVFEVENKKKAYNILKADHDIENCYGWSATVTSKQLDVLKDTDFGVIMVNLTKGVMMGPHWNPNGAEVAIVLRGQGMIHVVCPTIASTTVCENSRFRVAEGDVFVVPKFHPMAQISFNNDSFVFMGFTITSKKKYLAGKSSILQKLDKKVLTKSFNVGSTTIDQVLFSQREYAIYDCTSCAEEEERLMEQQAGRERGGRGWRQREGEIATREEEEMQRRQRESEEAAERGREAEGEGGSYGHGIQ</sequence>
<dbReference type="Proteomes" id="UP001055811">
    <property type="component" value="Linkage Group LG06"/>
</dbReference>
<protein>
    <submittedName>
        <fullName evidence="1">Uncharacterized protein</fullName>
    </submittedName>
</protein>
<evidence type="ECO:0000313" key="1">
    <source>
        <dbReference type="EMBL" id="KAI3722780.1"/>
    </source>
</evidence>
<comment type="caution">
    <text evidence="1">The sequence shown here is derived from an EMBL/GenBank/DDBJ whole genome shotgun (WGS) entry which is preliminary data.</text>
</comment>
<gene>
    <name evidence="1" type="ORF">L2E82_33865</name>
</gene>